<dbReference type="Proteomes" id="UP000198210">
    <property type="component" value="Chromosome I"/>
</dbReference>
<evidence type="ECO:0000313" key="1">
    <source>
        <dbReference type="EMBL" id="SCG44807.1"/>
    </source>
</evidence>
<dbReference type="EMBL" id="LT607751">
    <property type="protein sequence ID" value="SCG44807.1"/>
    <property type="molecule type" value="Genomic_DNA"/>
</dbReference>
<proteinExistence type="predicted"/>
<dbReference type="RefSeq" id="WP_088969941.1">
    <property type="nucleotide sequence ID" value="NZ_JBHLYF010000042.1"/>
</dbReference>
<organism evidence="1 2">
    <name type="scientific">Micromonospora siamensis</name>
    <dbReference type="NCBI Taxonomy" id="299152"/>
    <lineage>
        <taxon>Bacteria</taxon>
        <taxon>Bacillati</taxon>
        <taxon>Actinomycetota</taxon>
        <taxon>Actinomycetes</taxon>
        <taxon>Micromonosporales</taxon>
        <taxon>Micromonosporaceae</taxon>
        <taxon>Micromonospora</taxon>
    </lineage>
</organism>
<dbReference type="AlphaFoldDB" id="A0A1C5HG28"/>
<name>A0A1C5HG28_9ACTN</name>
<accession>A0A1C5HG28</accession>
<reference evidence="1 2" key="1">
    <citation type="submission" date="2016-06" db="EMBL/GenBank/DDBJ databases">
        <authorList>
            <person name="Kjaerup R.B."/>
            <person name="Dalgaard T.S."/>
            <person name="Juul-Madsen H.R."/>
        </authorList>
    </citation>
    <scope>NUCLEOTIDE SEQUENCE [LARGE SCALE GENOMIC DNA]</scope>
    <source>
        <strain evidence="1 2">DSM 45097</strain>
    </source>
</reference>
<protein>
    <submittedName>
        <fullName evidence="1">Uncharacterized protein</fullName>
    </submittedName>
</protein>
<gene>
    <name evidence="1" type="ORF">GA0074704_1643</name>
</gene>
<sequence length="144" mass="16295">MNKSQSRGSSRFFDYYDSPLKLVEVPGGKFTAWRLSDTGGWNRADDLINKVLLVGGDEIQEITRDDFVQLTERERAYRLKGTGPVFALYETVQAILDVPDRERRSLTPRERALVGGIRRKTFVMFEEELQRAGDPGADPTLAQG</sequence>
<evidence type="ECO:0000313" key="2">
    <source>
        <dbReference type="Proteomes" id="UP000198210"/>
    </source>
</evidence>
<keyword evidence="2" id="KW-1185">Reference proteome</keyword>